<evidence type="ECO:0000259" key="1">
    <source>
        <dbReference type="Pfam" id="PF13843"/>
    </source>
</evidence>
<gene>
    <name evidence="2" type="ORF">T4D_9640</name>
</gene>
<feature type="domain" description="PiggyBac transposable element-derived protein" evidence="1">
    <location>
        <begin position="3"/>
        <end position="107"/>
    </location>
</feature>
<organism evidence="2 3">
    <name type="scientific">Trichinella pseudospiralis</name>
    <name type="common">Parasitic roundworm</name>
    <dbReference type="NCBI Taxonomy" id="6337"/>
    <lineage>
        <taxon>Eukaryota</taxon>
        <taxon>Metazoa</taxon>
        <taxon>Ecdysozoa</taxon>
        <taxon>Nematoda</taxon>
        <taxon>Enoplea</taxon>
        <taxon>Dorylaimia</taxon>
        <taxon>Trichinellida</taxon>
        <taxon>Trichinellidae</taxon>
        <taxon>Trichinella</taxon>
    </lineage>
</organism>
<protein>
    <recommendedName>
        <fullName evidence="1">PiggyBac transposable element-derived protein domain-containing protein</fullName>
    </recommendedName>
</protein>
<dbReference type="EMBL" id="JYDT01000136">
    <property type="protein sequence ID" value="KRY83589.1"/>
    <property type="molecule type" value="Genomic_DNA"/>
</dbReference>
<proteinExistence type="predicted"/>
<dbReference type="AlphaFoldDB" id="A0A0V1FCK7"/>
<comment type="caution">
    <text evidence="2">The sequence shown here is derived from an EMBL/GenBank/DDBJ whole genome shotgun (WGS) entry which is preliminary data.</text>
</comment>
<dbReference type="PANTHER" id="PTHR46599">
    <property type="entry name" value="PIGGYBAC TRANSPOSABLE ELEMENT-DERIVED PROTEIN 4"/>
    <property type="match status" value="1"/>
</dbReference>
<accession>A0A0V1FCK7</accession>
<sequence length="416" mass="47426">MDSLWNTENRRHILPSVMSMNNFQRISRIIRFDDRKTTLHCRKKDSLAAIRDMWDDCVACLPMMCNPGAYVTADKRLILFKGSGSFRQYILKSQQRMASKFRIFVTPRLAMLGTCRSTQGNAHQSNNGYLLWAHCNPECDVNKMYRRRLHLEKLEKAPLTPQIHRRKRLPGPLTATYFAPNVQIEEQGLCVELNSSEQTSVHCSMLHQNCLSILHFSFFNPDRPLADTLKCQALCAHANHFSPCRLSNFSTSLKSVMARTSDKVSKFCHSGQCLQAACSTKCWIFATRCVLRWADDGDHVWAISLPHQQMMECTPKTTMCWMERNSLATIKAPIISSVSDDTSLHRQDVHHAVEIHRLKMCTYSTTPLHLFDASQNAWISGRLTRPSAIGTSTRGRRIFSRTGNLIPACPLLHKAD</sequence>
<evidence type="ECO:0000313" key="2">
    <source>
        <dbReference type="EMBL" id="KRY83589.1"/>
    </source>
</evidence>
<keyword evidence="3" id="KW-1185">Reference proteome</keyword>
<dbReference type="PANTHER" id="PTHR46599:SF6">
    <property type="entry name" value="DUAL SPECIFICITY PHOSPHATASE 26"/>
    <property type="match status" value="1"/>
</dbReference>
<reference evidence="2 3" key="1">
    <citation type="submission" date="2015-01" db="EMBL/GenBank/DDBJ databases">
        <title>Evolution of Trichinella species and genotypes.</title>
        <authorList>
            <person name="Korhonen P.K."/>
            <person name="Edoardo P."/>
            <person name="Giuseppe L.R."/>
            <person name="Gasser R.B."/>
        </authorList>
    </citation>
    <scope>NUCLEOTIDE SEQUENCE [LARGE SCALE GENOMIC DNA]</scope>
    <source>
        <strain evidence="2">ISS470</strain>
    </source>
</reference>
<dbReference type="Proteomes" id="UP000054995">
    <property type="component" value="Unassembled WGS sequence"/>
</dbReference>
<dbReference type="Pfam" id="PF13843">
    <property type="entry name" value="DDE_Tnp_1_7"/>
    <property type="match status" value="1"/>
</dbReference>
<name>A0A0V1FCK7_TRIPS</name>
<dbReference type="InterPro" id="IPR029526">
    <property type="entry name" value="PGBD"/>
</dbReference>
<evidence type="ECO:0000313" key="3">
    <source>
        <dbReference type="Proteomes" id="UP000054995"/>
    </source>
</evidence>